<evidence type="ECO:0000313" key="3">
    <source>
        <dbReference type="EMBL" id="EKD19773.1"/>
    </source>
</evidence>
<evidence type="ECO:0000256" key="1">
    <source>
        <dbReference type="SAM" id="MobiDB-lite"/>
    </source>
</evidence>
<dbReference type="AlphaFoldDB" id="K1XG31"/>
<sequence length="872" mass="97650">MDANRMYGGSEDASDQAGDGRLSRMRSAHSSFSSFDNLIEKDKSRGSAAKGEDMEEQPSLKLFQSNLAHARKKFTAEEPNEPIFIEISGPRSLAMPNIFEAAMNTAPEHYKERLGDAQMRETPEFKRYEEATNIELFYDLFFVANLTTFTDVHEINAIAALKAYAGFFCILWFLWVQVSLFDVRFVEDSILERIGKACQFGVMIGLAIVGPSFNPEEQRQDVFRSLAIILMLSRVVLALQYGLVLYQVFYYKGSRKPLVLIVGSNLFAALLYFSTFFGFKPDNPRNHVFVLWYITAVLETAFNIIVSSKWEVLTFQGTHLIKRMSLLTLIISLRFHGVGEGIIAFSKSIATITEQEENWNGPLLLTIGMAVIIVYFIYMIYFDWINRNHFGSFREGLWALLHFPFHLALVLLLEGAAQFIVWRKVVEVVRSVNELFLEVQESFKGNTSTAFAELLSNTTNEVFERFPPVFTRTLMESSKAITAIGSSTFNSPQQREEVTTLFAVIQDSIFDNFKIEPPEVKNTDPDPNTEWAKNADAFKLIFIYFFAASGITLILMNALNFLSRTKPTRFDYARIAANFVIGAALVSITGFVNTSEGFRFAQSAFILPTVGFAFVLVMALAYTKLLREKIRAGSRSHHLQRSEAAAASPSLSQPQVAEGLQQQLQLLATSVIRIRTPQIATIVVVAHFGATTASQQNRANHGIFNSLSIIIIITSHPPPREASQPAIQPFSRALKDRPSPRSLPTADLASAASSPDPPAGQGTQPQLRRQMGTTGDRIADPLGWGTAWCGGRLRQTPDETELRTHHHITTSGEPSFQKSFIFAPPSRLHLRNHTRKPCIRATEQHLAGSPSSPTSSPRYYSQSENQRPQIRT</sequence>
<feature type="region of interest" description="Disordered" evidence="1">
    <location>
        <begin position="840"/>
        <end position="872"/>
    </location>
</feature>
<feature type="region of interest" description="Disordered" evidence="1">
    <location>
        <begin position="733"/>
        <end position="769"/>
    </location>
</feature>
<feature type="transmembrane region" description="Helical" evidence="2">
    <location>
        <begin position="289"/>
        <end position="306"/>
    </location>
</feature>
<dbReference type="OrthoDB" id="3177213at2759"/>
<protein>
    <recommendedName>
        <fullName evidence="5">Low temperature requirement A</fullName>
    </recommendedName>
</protein>
<proteinExistence type="predicted"/>
<feature type="transmembrane region" description="Helical" evidence="2">
    <location>
        <begin position="575"/>
        <end position="594"/>
    </location>
</feature>
<evidence type="ECO:0000313" key="4">
    <source>
        <dbReference type="Proteomes" id="UP000006753"/>
    </source>
</evidence>
<dbReference type="OMA" id="YAGFFCI"/>
<dbReference type="PANTHER" id="PTHR42101:SF1">
    <property type="entry name" value="LOW TEMPERATURE REQUIREMENT A"/>
    <property type="match status" value="1"/>
</dbReference>
<name>K1XG31_MARBU</name>
<feature type="transmembrane region" description="Helical" evidence="2">
    <location>
        <begin position="163"/>
        <end position="185"/>
    </location>
</feature>
<feature type="transmembrane region" description="Helical" evidence="2">
    <location>
        <begin position="541"/>
        <end position="563"/>
    </location>
</feature>
<evidence type="ECO:0008006" key="5">
    <source>
        <dbReference type="Google" id="ProtNLM"/>
    </source>
</evidence>
<feature type="region of interest" description="Disordered" evidence="1">
    <location>
        <begin position="1"/>
        <end position="58"/>
    </location>
</feature>
<feature type="transmembrane region" description="Helical" evidence="2">
    <location>
        <begin position="258"/>
        <end position="277"/>
    </location>
</feature>
<organism evidence="3 4">
    <name type="scientific">Marssonina brunnea f. sp. multigermtubi (strain MB_m1)</name>
    <name type="common">Marssonina leaf spot fungus</name>
    <dbReference type="NCBI Taxonomy" id="1072389"/>
    <lineage>
        <taxon>Eukaryota</taxon>
        <taxon>Fungi</taxon>
        <taxon>Dikarya</taxon>
        <taxon>Ascomycota</taxon>
        <taxon>Pezizomycotina</taxon>
        <taxon>Leotiomycetes</taxon>
        <taxon>Helotiales</taxon>
        <taxon>Drepanopezizaceae</taxon>
        <taxon>Drepanopeziza</taxon>
    </lineage>
</organism>
<keyword evidence="2" id="KW-0472">Membrane</keyword>
<feature type="transmembrane region" description="Helical" evidence="2">
    <location>
        <begin position="365"/>
        <end position="385"/>
    </location>
</feature>
<dbReference type="PANTHER" id="PTHR42101">
    <property type="entry name" value="CHROMOSOME 16, WHOLE GENOME SHOTGUN SEQUENCE"/>
    <property type="match status" value="1"/>
</dbReference>
<keyword evidence="4" id="KW-1185">Reference proteome</keyword>
<feature type="compositionally biased region" description="Low complexity" evidence="1">
    <location>
        <begin position="849"/>
        <end position="863"/>
    </location>
</feature>
<dbReference type="EMBL" id="JH921430">
    <property type="protein sequence ID" value="EKD19773.1"/>
    <property type="molecule type" value="Genomic_DNA"/>
</dbReference>
<feature type="compositionally biased region" description="Low complexity" evidence="1">
    <location>
        <begin position="742"/>
        <end position="754"/>
    </location>
</feature>
<dbReference type="Proteomes" id="UP000006753">
    <property type="component" value="Unassembled WGS sequence"/>
</dbReference>
<feature type="transmembrane region" description="Helical" evidence="2">
    <location>
        <begin position="600"/>
        <end position="622"/>
    </location>
</feature>
<dbReference type="eggNOG" id="ENOG502RYB9">
    <property type="taxonomic scope" value="Eukaryota"/>
</dbReference>
<dbReference type="STRING" id="1072389.K1XG31"/>
<keyword evidence="2" id="KW-0812">Transmembrane</keyword>
<dbReference type="KEGG" id="mbe:MBM_01725"/>
<feature type="transmembrane region" description="Helical" evidence="2">
    <location>
        <begin position="226"/>
        <end position="246"/>
    </location>
</feature>
<gene>
    <name evidence="3" type="ORF">MBM_01725</name>
</gene>
<dbReference type="Pfam" id="PF06772">
    <property type="entry name" value="LtrA"/>
    <property type="match status" value="1"/>
</dbReference>
<evidence type="ECO:0000256" key="2">
    <source>
        <dbReference type="SAM" id="Phobius"/>
    </source>
</evidence>
<dbReference type="HOGENOM" id="CLU_016136_2_0_1"/>
<reference evidence="3 4" key="1">
    <citation type="journal article" date="2012" name="BMC Genomics">
        <title>Sequencing the genome of Marssonina brunnea reveals fungus-poplar co-evolution.</title>
        <authorList>
            <person name="Zhu S."/>
            <person name="Cao Y.-Z."/>
            <person name="Jiang C."/>
            <person name="Tan B.-Y."/>
            <person name="Wang Z."/>
            <person name="Feng S."/>
            <person name="Zhang L."/>
            <person name="Su X.-H."/>
            <person name="Brejova B."/>
            <person name="Vinar T."/>
            <person name="Xu M."/>
            <person name="Wang M.-X."/>
            <person name="Zhang S.-G."/>
            <person name="Huang M.-R."/>
            <person name="Wu R."/>
            <person name="Zhou Y."/>
        </authorList>
    </citation>
    <scope>NUCLEOTIDE SEQUENCE [LARGE SCALE GENOMIC DNA]</scope>
    <source>
        <strain evidence="3 4">MB_m1</strain>
    </source>
</reference>
<keyword evidence="2" id="KW-1133">Transmembrane helix</keyword>
<accession>K1XG31</accession>
<dbReference type="InParanoid" id="K1XG31"/>
<feature type="transmembrane region" description="Helical" evidence="2">
    <location>
        <begin position="397"/>
        <end position="421"/>
    </location>
</feature>
<dbReference type="InterPro" id="IPR010640">
    <property type="entry name" value="Low_temperature_requirement_A"/>
</dbReference>